<dbReference type="GO" id="GO:0008775">
    <property type="term" value="F:acetate CoA-transferase activity"/>
    <property type="evidence" value="ECO:0007669"/>
    <property type="project" value="InterPro"/>
</dbReference>
<evidence type="ECO:0000313" key="2">
    <source>
        <dbReference type="Proteomes" id="UP000050794"/>
    </source>
</evidence>
<dbReference type="EMBL" id="UYWY01012442">
    <property type="protein sequence ID" value="VDM34772.1"/>
    <property type="molecule type" value="Genomic_DNA"/>
</dbReference>
<keyword evidence="2" id="KW-1185">Reference proteome</keyword>
<dbReference type="Gene3D" id="3.40.1080.10">
    <property type="entry name" value="Glutaconate Coenzyme A-transferase"/>
    <property type="match status" value="1"/>
</dbReference>
<dbReference type="Proteomes" id="UP000050794">
    <property type="component" value="Unassembled WGS sequence"/>
</dbReference>
<accession>A0A183U9U5</accession>
<dbReference type="WBParaSite" id="TCNE_0000526501-mRNA-1">
    <property type="protein sequence ID" value="TCNE_0000526501-mRNA-1"/>
    <property type="gene ID" value="TCNE_0000526501"/>
</dbReference>
<proteinExistence type="predicted"/>
<evidence type="ECO:0000313" key="3">
    <source>
        <dbReference type="WBParaSite" id="TCNE_0000526501-mRNA-1"/>
    </source>
</evidence>
<dbReference type="AlphaFoldDB" id="A0A183U9U5"/>
<dbReference type="GO" id="GO:0005739">
    <property type="term" value="C:mitochondrion"/>
    <property type="evidence" value="ECO:0007669"/>
    <property type="project" value="TreeGrafter"/>
</dbReference>
<dbReference type="PANTHER" id="PTHR21432">
    <property type="entry name" value="ACETYL-COA HYDROLASE-RELATED"/>
    <property type="match status" value="1"/>
</dbReference>
<reference evidence="1 2" key="2">
    <citation type="submission" date="2018-11" db="EMBL/GenBank/DDBJ databases">
        <authorList>
            <consortium name="Pathogen Informatics"/>
        </authorList>
    </citation>
    <scope>NUCLEOTIDE SEQUENCE [LARGE SCALE GENOMIC DNA]</scope>
</reference>
<dbReference type="GO" id="GO:0006083">
    <property type="term" value="P:acetate metabolic process"/>
    <property type="evidence" value="ECO:0007669"/>
    <property type="project" value="InterPro"/>
</dbReference>
<protein>
    <submittedName>
        <fullName evidence="3">Ku_N domain-containing protein</fullName>
    </submittedName>
</protein>
<dbReference type="PANTHER" id="PTHR21432:SF20">
    <property type="entry name" value="ACETYL-COA HYDROLASE"/>
    <property type="match status" value="1"/>
</dbReference>
<organism evidence="2 3">
    <name type="scientific">Toxocara canis</name>
    <name type="common">Canine roundworm</name>
    <dbReference type="NCBI Taxonomy" id="6265"/>
    <lineage>
        <taxon>Eukaryota</taxon>
        <taxon>Metazoa</taxon>
        <taxon>Ecdysozoa</taxon>
        <taxon>Nematoda</taxon>
        <taxon>Chromadorea</taxon>
        <taxon>Rhabditida</taxon>
        <taxon>Spirurina</taxon>
        <taxon>Ascaridomorpha</taxon>
        <taxon>Ascaridoidea</taxon>
        <taxon>Toxocaridae</taxon>
        <taxon>Toxocara</taxon>
    </lineage>
</organism>
<sequence>MPRTFGDTQVHISHFDAVVKTDRMLYAAPDPQEGNIDENASKIGKMIAENLIEDESTLQIGSVFFSCFKFAHKKTA</sequence>
<name>A0A183U9U5_TOXCA</name>
<dbReference type="InterPro" id="IPR046433">
    <property type="entry name" value="ActCoA_hydro"/>
</dbReference>
<gene>
    <name evidence="1" type="ORF">TCNE_LOCUS5266</name>
</gene>
<reference evidence="3" key="1">
    <citation type="submission" date="2016-06" db="UniProtKB">
        <authorList>
            <consortium name="WormBaseParasite"/>
        </authorList>
    </citation>
    <scope>IDENTIFICATION</scope>
</reference>
<evidence type="ECO:0000313" key="1">
    <source>
        <dbReference type="EMBL" id="VDM34772.1"/>
    </source>
</evidence>